<feature type="domain" description="DUF3658" evidence="2">
    <location>
        <begin position="160"/>
        <end position="264"/>
    </location>
</feature>
<evidence type="ECO:0000313" key="3">
    <source>
        <dbReference type="EMBL" id="WEK33972.1"/>
    </source>
</evidence>
<dbReference type="Pfam" id="PF12395">
    <property type="entry name" value="DUF3658"/>
    <property type="match status" value="1"/>
</dbReference>
<name>A0AAJ5WNQ0_9BACT</name>
<dbReference type="InterPro" id="IPR014973">
    <property type="entry name" value="DUF1835"/>
</dbReference>
<evidence type="ECO:0000313" key="4">
    <source>
        <dbReference type="Proteomes" id="UP001220610"/>
    </source>
</evidence>
<evidence type="ECO:0000259" key="1">
    <source>
        <dbReference type="Pfam" id="PF08874"/>
    </source>
</evidence>
<dbReference type="InterPro" id="IPR022123">
    <property type="entry name" value="DUF3658"/>
</dbReference>
<dbReference type="EMBL" id="CP119311">
    <property type="protein sequence ID" value="WEK33972.1"/>
    <property type="molecule type" value="Genomic_DNA"/>
</dbReference>
<gene>
    <name evidence="3" type="ORF">P0Y53_15905</name>
</gene>
<reference evidence="3" key="1">
    <citation type="submission" date="2023-03" db="EMBL/GenBank/DDBJ databases">
        <title>Andean soil-derived lignocellulolytic bacterial consortium as a source of novel taxa and putative plastic-active enzymes.</title>
        <authorList>
            <person name="Diaz-Garcia L."/>
            <person name="Chuvochina M."/>
            <person name="Feuerriegel G."/>
            <person name="Bunk B."/>
            <person name="Sproer C."/>
            <person name="Streit W.R."/>
            <person name="Rodriguez L.M."/>
            <person name="Overmann J."/>
            <person name="Jimenez D.J."/>
        </authorList>
    </citation>
    <scope>NUCLEOTIDE SEQUENCE</scope>
    <source>
        <strain evidence="3">MAG 7</strain>
    </source>
</reference>
<dbReference type="AlphaFoldDB" id="A0AAJ5WNQ0"/>
<feature type="domain" description="DUF1835" evidence="1">
    <location>
        <begin position="2"/>
        <end position="127"/>
    </location>
</feature>
<proteinExistence type="predicted"/>
<dbReference type="Proteomes" id="UP001220610">
    <property type="component" value="Chromosome"/>
</dbReference>
<accession>A0AAJ5WNQ0</accession>
<sequence length="280" mass="32367">MIHIVFNEADVAVLQKAIELDETLQGEVVQIQDDYAVGPIRDIYVGEGIEARKQWWRDVLAGGDLDGKVDAEDAVDDYKTVAALVGNLRRNPDEIVWVWAAQNKHDVSGYYWLLRYMAEFQGRIFILYLNNLPFINEKGLIFYPEWLHVIPPREFLKARKLARPITLSEFEVDPDEWIRLQQEEGKGVRILEGGKKLAQYDYDHYDADLKKYISSDWQKANRIINNFLNKNKQTTGDMYMLWRLKQLLTTGEYDVQGEPKGLKDFEVKAKSAVPAEAAPE</sequence>
<protein>
    <submittedName>
        <fullName evidence="3">DUF1835 domain-containing protein</fullName>
    </submittedName>
</protein>
<dbReference type="Pfam" id="PF08874">
    <property type="entry name" value="DUF1835"/>
    <property type="match status" value="1"/>
</dbReference>
<evidence type="ECO:0000259" key="2">
    <source>
        <dbReference type="Pfam" id="PF12395"/>
    </source>
</evidence>
<organism evidence="3 4">
    <name type="scientific">Candidatus Pseudobacter hemicellulosilyticus</name>
    <dbReference type="NCBI Taxonomy" id="3121375"/>
    <lineage>
        <taxon>Bacteria</taxon>
        <taxon>Pseudomonadati</taxon>
        <taxon>Bacteroidota</taxon>
        <taxon>Chitinophagia</taxon>
        <taxon>Chitinophagales</taxon>
        <taxon>Chitinophagaceae</taxon>
        <taxon>Pseudobacter</taxon>
    </lineage>
</organism>